<dbReference type="InterPro" id="IPR029063">
    <property type="entry name" value="SAM-dependent_MTases_sf"/>
</dbReference>
<evidence type="ECO:0000313" key="7">
    <source>
        <dbReference type="Proteomes" id="UP001150538"/>
    </source>
</evidence>
<feature type="active site" description="Nucleophile" evidence="4">
    <location>
        <position position="597"/>
    </location>
</feature>
<dbReference type="GO" id="GO:0008033">
    <property type="term" value="P:tRNA processing"/>
    <property type="evidence" value="ECO:0007669"/>
    <property type="project" value="InterPro"/>
</dbReference>
<feature type="region of interest" description="Disordered" evidence="5">
    <location>
        <begin position="1"/>
        <end position="84"/>
    </location>
</feature>
<evidence type="ECO:0000313" key="6">
    <source>
        <dbReference type="EMBL" id="KAJ1917560.1"/>
    </source>
</evidence>
<keyword evidence="1 4" id="KW-0489">Methyltransferase</keyword>
<dbReference type="Gene3D" id="2.40.50.140">
    <property type="entry name" value="Nucleic acid-binding proteins"/>
    <property type="match status" value="1"/>
</dbReference>
<feature type="binding site" evidence="4">
    <location>
        <position position="570"/>
    </location>
    <ligand>
        <name>S-adenosyl-L-methionine</name>
        <dbReference type="ChEBI" id="CHEBI:59789"/>
    </ligand>
</feature>
<dbReference type="GO" id="GO:0030697">
    <property type="term" value="F:tRNA (uracil(54)-C5)-methyltransferase activity, S-adenosyl methionine-dependent"/>
    <property type="evidence" value="ECO:0007669"/>
    <property type="project" value="UniProtKB-EC"/>
</dbReference>
<evidence type="ECO:0000256" key="2">
    <source>
        <dbReference type="ARBA" id="ARBA00022679"/>
    </source>
</evidence>
<feature type="binding site" evidence="4">
    <location>
        <position position="502"/>
    </location>
    <ligand>
        <name>S-adenosyl-L-methionine</name>
        <dbReference type="ChEBI" id="CHEBI:59789"/>
    </ligand>
</feature>
<dbReference type="Proteomes" id="UP001150538">
    <property type="component" value="Unassembled WGS sequence"/>
</dbReference>
<dbReference type="AlphaFoldDB" id="A0A9W7ZVP7"/>
<comment type="caution">
    <text evidence="6">The sequence shown here is derived from an EMBL/GenBank/DDBJ whole genome shotgun (WGS) entry which is preliminary data.</text>
</comment>
<evidence type="ECO:0000256" key="3">
    <source>
        <dbReference type="ARBA" id="ARBA00022691"/>
    </source>
</evidence>
<feature type="compositionally biased region" description="Polar residues" evidence="5">
    <location>
        <begin position="172"/>
        <end position="184"/>
    </location>
</feature>
<dbReference type="PROSITE" id="PS51687">
    <property type="entry name" value="SAM_MT_RNA_M5U"/>
    <property type="match status" value="1"/>
</dbReference>
<feature type="region of interest" description="Disordered" evidence="5">
    <location>
        <begin position="147"/>
        <end position="184"/>
    </location>
</feature>
<reference evidence="6" key="1">
    <citation type="submission" date="2022-07" db="EMBL/GenBank/DDBJ databases">
        <title>Phylogenomic reconstructions and comparative analyses of Kickxellomycotina fungi.</title>
        <authorList>
            <person name="Reynolds N.K."/>
            <person name="Stajich J.E."/>
            <person name="Barry K."/>
            <person name="Grigoriev I.V."/>
            <person name="Crous P."/>
            <person name="Smith M.E."/>
        </authorList>
    </citation>
    <scope>NUCLEOTIDE SEQUENCE</scope>
    <source>
        <strain evidence="6">NBRC 100468</strain>
    </source>
</reference>
<dbReference type="CDD" id="cd02440">
    <property type="entry name" value="AdoMet_MTases"/>
    <property type="match status" value="1"/>
</dbReference>
<keyword evidence="3 4" id="KW-0949">S-adenosyl-L-methionine</keyword>
<evidence type="ECO:0000256" key="1">
    <source>
        <dbReference type="ARBA" id="ARBA00022603"/>
    </source>
</evidence>
<proteinExistence type="inferred from homology"/>
<protein>
    <submittedName>
        <fullName evidence="6">tRNA(M5U54)methyltransferase</fullName>
        <ecNumber evidence="6">2.1.1.35</ecNumber>
    </submittedName>
</protein>
<dbReference type="PROSITE" id="PS51622">
    <property type="entry name" value="SAM_MT_RNA_M5U_2"/>
    <property type="match status" value="1"/>
</dbReference>
<keyword evidence="2 4" id="KW-0808">Transferase</keyword>
<feature type="compositionally biased region" description="Basic and acidic residues" evidence="5">
    <location>
        <begin position="1"/>
        <end position="11"/>
    </location>
</feature>
<accession>A0A9W7ZVP7</accession>
<dbReference type="GO" id="GO:0032259">
    <property type="term" value="P:methylation"/>
    <property type="evidence" value="ECO:0007669"/>
    <property type="project" value="UniProtKB-KW"/>
</dbReference>
<dbReference type="InterPro" id="IPR012340">
    <property type="entry name" value="NA-bd_OB-fold"/>
</dbReference>
<dbReference type="Pfam" id="PF05958">
    <property type="entry name" value="tRNA_U5-meth_tr"/>
    <property type="match status" value="1"/>
</dbReference>
<dbReference type="InterPro" id="IPR025795">
    <property type="entry name" value="tRNA_(uracil-5-)_MeTrfase"/>
</dbReference>
<feature type="binding site" evidence="4">
    <location>
        <position position="523"/>
    </location>
    <ligand>
        <name>S-adenosyl-L-methionine</name>
        <dbReference type="ChEBI" id="CHEBI:59789"/>
    </ligand>
</feature>
<dbReference type="EMBL" id="JANBPU010000068">
    <property type="protein sequence ID" value="KAJ1917560.1"/>
    <property type="molecule type" value="Genomic_DNA"/>
</dbReference>
<name>A0A9W7ZVP7_9FUNG</name>
<dbReference type="PANTHER" id="PTHR11061">
    <property type="entry name" value="RNA M5U METHYLTRANSFERASE"/>
    <property type="match status" value="1"/>
</dbReference>
<dbReference type="OrthoDB" id="10250660at2759"/>
<dbReference type="PANTHER" id="PTHR11061:SF30">
    <property type="entry name" value="TRNA (URACIL(54)-C(5))-METHYLTRANSFERASE"/>
    <property type="match status" value="1"/>
</dbReference>
<sequence length="635" mass="70865">MEPKQVEKKDQQPVISNSNDNDGIEAGDKKRAASRSPPLSPSASSKASQPGDAKQMKPNNLSKKVRNQNKKKKNGSDGSVIKKKFADADILKEIEVLFNKLSDKDIHEGREWNYGESGNENEWVKSPPIPDVYSMIRSRNEAKKYNSAANSAASVKPCNDNADNKNQDDNESSANDTSSKTESTTPLSVFTDVHVLGLAANGIGLASIEPKDQVIESLKANKPVWIFVVPFVLVDEIAQVKVFRNQWGYSQCDLITITKQSVDRVEAPCKYFTKCSGCQLQHLSYQNQLKFKRNIVKNAFDQADKYFENFEVSQVIGSPDSLNYRTKLTPHFDLPKNMKNLTKDGKDQPAKIDIPIGFNHFGRRQVLDIEQCLIATDAVNRGLVNSRKETLENIKEYKRGATLLIRETNIPIVQEGEEENKAAAMKFEKDFVRDPKSQVTEAFDGLQFQFPASSFFQNNNLILPAFTGYARDEVARIAGMMKEAMKKNDDDSWNLECLVDAYCGAGLFGIACSKGFDKVIGIEISKESISCANNNAKLNNITNCDFMLGDATHIFKEVPYDSKKTAVIIDPPRKGSSPEFLDQLIAFNPAIIIYVACGVPAQARDLKYMLDKGALDKMYKIMDIQPFDLFPQTAH</sequence>
<comment type="similarity">
    <text evidence="4">Belongs to the class I-like SAM-binding methyltransferase superfamily. RNA M5U methyltransferase family.</text>
</comment>
<dbReference type="SUPFAM" id="SSF53335">
    <property type="entry name" value="S-adenosyl-L-methionine-dependent methyltransferases"/>
    <property type="match status" value="1"/>
</dbReference>
<dbReference type="InterPro" id="IPR010280">
    <property type="entry name" value="U5_MeTrfase_fam"/>
</dbReference>
<feature type="non-terminal residue" evidence="6">
    <location>
        <position position="1"/>
    </location>
</feature>
<dbReference type="EC" id="2.1.1.35" evidence="6"/>
<feature type="binding site" evidence="4">
    <location>
        <position position="457"/>
    </location>
    <ligand>
        <name>S-adenosyl-L-methionine</name>
        <dbReference type="ChEBI" id="CHEBI:59789"/>
    </ligand>
</feature>
<organism evidence="6 7">
    <name type="scientific">Mycoemilia scoparia</name>
    <dbReference type="NCBI Taxonomy" id="417184"/>
    <lineage>
        <taxon>Eukaryota</taxon>
        <taxon>Fungi</taxon>
        <taxon>Fungi incertae sedis</taxon>
        <taxon>Zoopagomycota</taxon>
        <taxon>Kickxellomycotina</taxon>
        <taxon>Kickxellomycetes</taxon>
        <taxon>Kickxellales</taxon>
        <taxon>Kickxellaceae</taxon>
        <taxon>Mycoemilia</taxon>
    </lineage>
</organism>
<evidence type="ECO:0000256" key="5">
    <source>
        <dbReference type="SAM" id="MobiDB-lite"/>
    </source>
</evidence>
<feature type="compositionally biased region" description="Low complexity" evidence="5">
    <location>
        <begin position="147"/>
        <end position="161"/>
    </location>
</feature>
<evidence type="ECO:0000256" key="4">
    <source>
        <dbReference type="PROSITE-ProRule" id="PRU01024"/>
    </source>
</evidence>
<keyword evidence="7" id="KW-1185">Reference proteome</keyword>
<gene>
    <name evidence="6" type="primary">TRM2</name>
    <name evidence="6" type="ORF">H4219_003123</name>
</gene>
<feature type="compositionally biased region" description="Basic residues" evidence="5">
    <location>
        <begin position="63"/>
        <end position="73"/>
    </location>
</feature>
<feature type="compositionally biased region" description="Low complexity" evidence="5">
    <location>
        <begin position="34"/>
        <end position="50"/>
    </location>
</feature>
<dbReference type="Gene3D" id="3.40.50.150">
    <property type="entry name" value="Vaccinia Virus protein VP39"/>
    <property type="match status" value="2"/>
</dbReference>